<evidence type="ECO:0000313" key="1">
    <source>
        <dbReference type="EMBL" id="RDB28062.1"/>
    </source>
</evidence>
<accession>A0A369K3A8</accession>
<name>A0A369K3A8_HYPMA</name>
<protein>
    <submittedName>
        <fullName evidence="1">Uncharacterized protein</fullName>
    </submittedName>
</protein>
<dbReference type="AlphaFoldDB" id="A0A369K3A8"/>
<sequence>MVDATLSKNLNHLLRYLRRSLSTRVRLELLVTVENGEENTDKCLRLKKVELEIPWNEPIILHDKSSSIEI</sequence>
<gene>
    <name evidence="1" type="ORF">Hypma_001287</name>
</gene>
<keyword evidence="2" id="KW-1185">Reference proteome</keyword>
<reference evidence="1" key="1">
    <citation type="submission" date="2018-04" db="EMBL/GenBank/DDBJ databases">
        <title>Whole genome sequencing of Hypsizygus marmoreus.</title>
        <authorList>
            <person name="Choi I.-G."/>
            <person name="Min B."/>
            <person name="Kim J.-G."/>
            <person name="Kim S."/>
            <person name="Oh Y.-L."/>
            <person name="Kong W.-S."/>
            <person name="Park H."/>
            <person name="Jeong J."/>
            <person name="Song E.-S."/>
        </authorList>
    </citation>
    <scope>NUCLEOTIDE SEQUENCE [LARGE SCALE GENOMIC DNA]</scope>
    <source>
        <strain evidence="1">51987-8</strain>
    </source>
</reference>
<evidence type="ECO:0000313" key="2">
    <source>
        <dbReference type="Proteomes" id="UP000076154"/>
    </source>
</evidence>
<proteinExistence type="predicted"/>
<dbReference type="Proteomes" id="UP000076154">
    <property type="component" value="Unassembled WGS sequence"/>
</dbReference>
<organism evidence="1 2">
    <name type="scientific">Hypsizygus marmoreus</name>
    <name type="common">White beech mushroom</name>
    <name type="synonym">Agaricus marmoreus</name>
    <dbReference type="NCBI Taxonomy" id="39966"/>
    <lineage>
        <taxon>Eukaryota</taxon>
        <taxon>Fungi</taxon>
        <taxon>Dikarya</taxon>
        <taxon>Basidiomycota</taxon>
        <taxon>Agaricomycotina</taxon>
        <taxon>Agaricomycetes</taxon>
        <taxon>Agaricomycetidae</taxon>
        <taxon>Agaricales</taxon>
        <taxon>Tricholomatineae</taxon>
        <taxon>Lyophyllaceae</taxon>
        <taxon>Hypsizygus</taxon>
    </lineage>
</organism>
<comment type="caution">
    <text evidence="1">The sequence shown here is derived from an EMBL/GenBank/DDBJ whole genome shotgun (WGS) entry which is preliminary data.</text>
</comment>
<dbReference type="EMBL" id="LUEZ02000012">
    <property type="protein sequence ID" value="RDB28062.1"/>
    <property type="molecule type" value="Genomic_DNA"/>
</dbReference>
<dbReference type="InParanoid" id="A0A369K3A8"/>